<feature type="signal peptide" evidence="2">
    <location>
        <begin position="1"/>
        <end position="21"/>
    </location>
</feature>
<protein>
    <submittedName>
        <fullName evidence="3">(diamondback moth) hypothetical protein</fullName>
    </submittedName>
</protein>
<proteinExistence type="predicted"/>
<feature type="chain" id="PRO_5035949121" evidence="2">
    <location>
        <begin position="22"/>
        <end position="473"/>
    </location>
</feature>
<accession>A0A8S4DZY5</accession>
<evidence type="ECO:0000256" key="1">
    <source>
        <dbReference type="SAM" id="MobiDB-lite"/>
    </source>
</evidence>
<name>A0A8S4DZY5_PLUXY</name>
<sequence>MKTKSTVFLLLLQSIWLLSLGQTIIVSKGINNAHPKLSSKYILEQPSLPDTLEKKEPLFPEVYYPESILDFNHPMYYNQQAFDMTQSVSNKDSGDNPIKTPAPVFGNYKRKQRLRALNDLYKKVNNSIVNDFTFDDERKENHNGTDKKGMRRLDQVYINKILAKKPYSNTLVKDKTETKTSVANTKDNFKNNFALTLQTKSNHTVVNEKPMMDSQMQLIVADLIDITEEIFDSVLAYISDNSTINNLSGDEIVEILQVVENLNKVLEILEYLSTNFISCNVQNDIDDKNVIHESLLTSPANETQLNATNQNNNSSSLSLTEVVDEAILKVDSILNNTFPSLDNCSGEISKATYEMVNSLKQILVVMEELNTNVSSSSLESSKITKINSHLMNVTDANDTSSDGNISSNFNQQEAEPEVYQEQKNYANETSIDEKISSKSIHQETDPEVNKKSQNATTESNSNSSLYITIVPKQ</sequence>
<keyword evidence="4" id="KW-1185">Reference proteome</keyword>
<comment type="caution">
    <text evidence="3">The sequence shown here is derived from an EMBL/GenBank/DDBJ whole genome shotgun (WGS) entry which is preliminary data.</text>
</comment>
<dbReference type="AlphaFoldDB" id="A0A8S4DZY5"/>
<reference evidence="3" key="1">
    <citation type="submission" date="2020-11" db="EMBL/GenBank/DDBJ databases">
        <authorList>
            <person name="Whiteford S."/>
        </authorList>
    </citation>
    <scope>NUCLEOTIDE SEQUENCE</scope>
</reference>
<gene>
    <name evidence="3" type="ORF">PLXY2_LOCUS4048</name>
</gene>
<dbReference type="Proteomes" id="UP000653454">
    <property type="component" value="Unassembled WGS sequence"/>
</dbReference>
<feature type="region of interest" description="Disordered" evidence="1">
    <location>
        <begin position="394"/>
        <end position="473"/>
    </location>
</feature>
<evidence type="ECO:0000256" key="2">
    <source>
        <dbReference type="SAM" id="SignalP"/>
    </source>
</evidence>
<evidence type="ECO:0000313" key="4">
    <source>
        <dbReference type="Proteomes" id="UP000653454"/>
    </source>
</evidence>
<organism evidence="3 4">
    <name type="scientific">Plutella xylostella</name>
    <name type="common">Diamondback moth</name>
    <name type="synonym">Plutella maculipennis</name>
    <dbReference type="NCBI Taxonomy" id="51655"/>
    <lineage>
        <taxon>Eukaryota</taxon>
        <taxon>Metazoa</taxon>
        <taxon>Ecdysozoa</taxon>
        <taxon>Arthropoda</taxon>
        <taxon>Hexapoda</taxon>
        <taxon>Insecta</taxon>
        <taxon>Pterygota</taxon>
        <taxon>Neoptera</taxon>
        <taxon>Endopterygota</taxon>
        <taxon>Lepidoptera</taxon>
        <taxon>Glossata</taxon>
        <taxon>Ditrysia</taxon>
        <taxon>Yponomeutoidea</taxon>
        <taxon>Plutellidae</taxon>
        <taxon>Plutella</taxon>
    </lineage>
</organism>
<feature type="compositionally biased region" description="Basic and acidic residues" evidence="1">
    <location>
        <begin position="431"/>
        <end position="450"/>
    </location>
</feature>
<feature type="compositionally biased region" description="Polar residues" evidence="1">
    <location>
        <begin position="451"/>
        <end position="466"/>
    </location>
</feature>
<keyword evidence="2" id="KW-0732">Signal</keyword>
<evidence type="ECO:0000313" key="3">
    <source>
        <dbReference type="EMBL" id="CAG9107402.1"/>
    </source>
</evidence>
<feature type="compositionally biased region" description="Polar residues" evidence="1">
    <location>
        <begin position="394"/>
        <end position="413"/>
    </location>
</feature>
<dbReference type="EMBL" id="CAJHNJ030000010">
    <property type="protein sequence ID" value="CAG9107402.1"/>
    <property type="molecule type" value="Genomic_DNA"/>
</dbReference>